<keyword evidence="4" id="KW-1185">Reference proteome</keyword>
<dbReference type="InterPro" id="IPR035979">
    <property type="entry name" value="RBD_domain_sf"/>
</dbReference>
<dbReference type="AlphaFoldDB" id="A0AAN7YES5"/>
<name>A0AAN7YES5_9EURO</name>
<evidence type="ECO:0000313" key="3">
    <source>
        <dbReference type="EMBL" id="KAK5082928.1"/>
    </source>
</evidence>
<accession>A0AAN7YES5</accession>
<feature type="region of interest" description="Disordered" evidence="1">
    <location>
        <begin position="355"/>
        <end position="388"/>
    </location>
</feature>
<protein>
    <recommendedName>
        <fullName evidence="2">Mei2-like C-terminal RNA recognition motif domain-containing protein</fullName>
    </recommendedName>
</protein>
<proteinExistence type="predicted"/>
<reference evidence="3 4" key="1">
    <citation type="submission" date="2023-08" db="EMBL/GenBank/DDBJ databases">
        <title>Black Yeasts Isolated from many extreme environments.</title>
        <authorList>
            <person name="Coleine C."/>
            <person name="Stajich J.E."/>
            <person name="Selbmann L."/>
        </authorList>
    </citation>
    <scope>NUCLEOTIDE SEQUENCE [LARGE SCALE GENOMIC DNA]</scope>
    <source>
        <strain evidence="3 4">CCFEE 5910</strain>
    </source>
</reference>
<gene>
    <name evidence="3" type="ORF">LTR05_006810</name>
</gene>
<evidence type="ECO:0000313" key="4">
    <source>
        <dbReference type="Proteomes" id="UP001309876"/>
    </source>
</evidence>
<evidence type="ECO:0000259" key="2">
    <source>
        <dbReference type="Pfam" id="PF04059"/>
    </source>
</evidence>
<sequence>MEAYNLSSSPPSGGTNTHHGTPSTIATIMSPEAGASSVQRDADVNKLDLALNRREASGSLTISKRRHVELAPVNTSIPRAPLRVLSGAAAHFTPTPTTMTPGQPLVGAAATHNVPGDPCHPGVIGCGPPPPPMQLDYRNVGKFTTELVGSTRAFVVKGIAIQDQAGYELVSETYENFKSLVDTYGIYVQNGLFAVEFYDHAEAKEAMHLTQAIWNGFFSTGQAKCSWVLPKELAAIKGLPIDGISNHVAEFTIDIVKCGPVATTNVDARTIFDMCAELGLVKAFRVLPASKLSSMRYQVEWSDARIKALKLSGKGISGFRVAISAFKPDLTPQQASGIGLSSTLAPSNARVEANYGRATSRRPLPPSHSDGRGPGFGPRMQTGARGGQQHNVVDLDRIRYGLDVRTTIMIRNIPNRVDQAAMKMMLDMTSFGRYDFMYLRIDFNNKCNVGYAFVNFAHPVDIITFAVARVGKR</sequence>
<dbReference type="GO" id="GO:0003676">
    <property type="term" value="F:nucleic acid binding"/>
    <property type="evidence" value="ECO:0007669"/>
    <property type="project" value="InterPro"/>
</dbReference>
<organism evidence="3 4">
    <name type="scientific">Lithohypha guttulata</name>
    <dbReference type="NCBI Taxonomy" id="1690604"/>
    <lineage>
        <taxon>Eukaryota</taxon>
        <taxon>Fungi</taxon>
        <taxon>Dikarya</taxon>
        <taxon>Ascomycota</taxon>
        <taxon>Pezizomycotina</taxon>
        <taxon>Eurotiomycetes</taxon>
        <taxon>Chaetothyriomycetidae</taxon>
        <taxon>Chaetothyriales</taxon>
        <taxon>Trichomeriaceae</taxon>
        <taxon>Lithohypha</taxon>
    </lineage>
</organism>
<feature type="region of interest" description="Disordered" evidence="1">
    <location>
        <begin position="1"/>
        <end position="25"/>
    </location>
</feature>
<comment type="caution">
    <text evidence="3">The sequence shown here is derived from an EMBL/GenBank/DDBJ whole genome shotgun (WGS) entry which is preliminary data.</text>
</comment>
<dbReference type="EMBL" id="JAVRRJ010000007">
    <property type="protein sequence ID" value="KAK5082928.1"/>
    <property type="molecule type" value="Genomic_DNA"/>
</dbReference>
<evidence type="ECO:0000256" key="1">
    <source>
        <dbReference type="SAM" id="MobiDB-lite"/>
    </source>
</evidence>
<feature type="domain" description="Mei2-like C-terminal RNA recognition motif" evidence="2">
    <location>
        <begin position="405"/>
        <end position="472"/>
    </location>
</feature>
<dbReference type="Proteomes" id="UP001309876">
    <property type="component" value="Unassembled WGS sequence"/>
</dbReference>
<dbReference type="InterPro" id="IPR007201">
    <property type="entry name" value="Mei2-like_Rrm_C"/>
</dbReference>
<dbReference type="SUPFAM" id="SSF54928">
    <property type="entry name" value="RNA-binding domain, RBD"/>
    <property type="match status" value="1"/>
</dbReference>
<dbReference type="Pfam" id="PF04059">
    <property type="entry name" value="RRM_2"/>
    <property type="match status" value="1"/>
</dbReference>